<feature type="compositionally biased region" description="Polar residues" evidence="1">
    <location>
        <begin position="142"/>
        <end position="156"/>
    </location>
</feature>
<evidence type="ECO:0000313" key="2">
    <source>
        <dbReference type="EMBL" id="CAB4038348.1"/>
    </source>
</evidence>
<dbReference type="EMBL" id="CACRXK020024104">
    <property type="protein sequence ID" value="CAB4038348.1"/>
    <property type="molecule type" value="Genomic_DNA"/>
</dbReference>
<proteinExistence type="predicted"/>
<feature type="region of interest" description="Disordered" evidence="1">
    <location>
        <begin position="141"/>
        <end position="167"/>
    </location>
</feature>
<feature type="compositionally biased region" description="Basic and acidic residues" evidence="1">
    <location>
        <begin position="75"/>
        <end position="84"/>
    </location>
</feature>
<keyword evidence="3" id="KW-1185">Reference proteome</keyword>
<name>A0A7D9LSH7_PARCT</name>
<organism evidence="2 3">
    <name type="scientific">Paramuricea clavata</name>
    <name type="common">Red gorgonian</name>
    <name type="synonym">Violescent sea-whip</name>
    <dbReference type="NCBI Taxonomy" id="317549"/>
    <lineage>
        <taxon>Eukaryota</taxon>
        <taxon>Metazoa</taxon>
        <taxon>Cnidaria</taxon>
        <taxon>Anthozoa</taxon>
        <taxon>Octocorallia</taxon>
        <taxon>Malacalcyonacea</taxon>
        <taxon>Plexauridae</taxon>
        <taxon>Paramuricea</taxon>
    </lineage>
</organism>
<dbReference type="Proteomes" id="UP001152795">
    <property type="component" value="Unassembled WGS sequence"/>
</dbReference>
<feature type="non-terminal residue" evidence="2">
    <location>
        <position position="193"/>
    </location>
</feature>
<comment type="caution">
    <text evidence="2">The sequence shown here is derived from an EMBL/GenBank/DDBJ whole genome shotgun (WGS) entry which is preliminary data.</text>
</comment>
<protein>
    <submittedName>
        <fullName evidence="2">Uncharacterized protein</fullName>
    </submittedName>
</protein>
<evidence type="ECO:0000313" key="3">
    <source>
        <dbReference type="Proteomes" id="UP001152795"/>
    </source>
</evidence>
<evidence type="ECO:0000256" key="1">
    <source>
        <dbReference type="SAM" id="MobiDB-lite"/>
    </source>
</evidence>
<feature type="region of interest" description="Disordered" evidence="1">
    <location>
        <begin position="71"/>
        <end position="90"/>
    </location>
</feature>
<accession>A0A7D9LSH7</accession>
<dbReference type="AlphaFoldDB" id="A0A7D9LSH7"/>
<sequence length="193" mass="21266">MSEQKPVKRKRAYRYRVVCSVCQKEIVAEYQDVHAKTKHKGKKVKFTVAVDAKQAKLCFATAGETVAITTKRKKSDGDTDRVDNDAEGSENDCQTTLKCVNETVSSAENIEGRDAELTESSVSSITVAVSVHNNDVVPVRELSQNDPTYSFPSTGASHDDSQSFDDNFDTIRVHAPDLKDCNSEKSCLQMKGP</sequence>
<reference evidence="2" key="1">
    <citation type="submission" date="2020-04" db="EMBL/GenBank/DDBJ databases">
        <authorList>
            <person name="Alioto T."/>
            <person name="Alioto T."/>
            <person name="Gomez Garrido J."/>
        </authorList>
    </citation>
    <scope>NUCLEOTIDE SEQUENCE</scope>
    <source>
        <strain evidence="2">A484AB</strain>
    </source>
</reference>
<gene>
    <name evidence="2" type="ORF">PACLA_8A056164</name>
</gene>